<dbReference type="EMBL" id="JAUFRC010000001">
    <property type="protein sequence ID" value="MDN3710791.1"/>
    <property type="molecule type" value="Genomic_DNA"/>
</dbReference>
<organism evidence="1 2">
    <name type="scientific">Paracoccus cavernae</name>
    <dbReference type="NCBI Taxonomy" id="1571207"/>
    <lineage>
        <taxon>Bacteria</taxon>
        <taxon>Pseudomonadati</taxon>
        <taxon>Pseudomonadota</taxon>
        <taxon>Alphaproteobacteria</taxon>
        <taxon>Rhodobacterales</taxon>
        <taxon>Paracoccaceae</taxon>
        <taxon>Paracoccus</taxon>
    </lineage>
</organism>
<keyword evidence="2" id="KW-1185">Reference proteome</keyword>
<protein>
    <submittedName>
        <fullName evidence="1">Uncharacterized protein</fullName>
    </submittedName>
</protein>
<comment type="caution">
    <text evidence="1">The sequence shown here is derived from an EMBL/GenBank/DDBJ whole genome shotgun (WGS) entry which is preliminary data.</text>
</comment>
<reference evidence="2" key="1">
    <citation type="journal article" date="2019" name="Int. J. Syst. Evol. Microbiol.">
        <title>The Global Catalogue of Microorganisms (GCM) 10K type strain sequencing project: providing services to taxonomists for standard genome sequencing and annotation.</title>
        <authorList>
            <consortium name="The Broad Institute Genomics Platform"/>
            <consortium name="The Broad Institute Genome Sequencing Center for Infectious Disease"/>
            <person name="Wu L."/>
            <person name="Ma J."/>
        </authorList>
    </citation>
    <scope>NUCLEOTIDE SEQUENCE [LARGE SCALE GENOMIC DNA]</scope>
    <source>
        <strain evidence="2">CECT 8482</strain>
    </source>
</reference>
<evidence type="ECO:0000313" key="2">
    <source>
        <dbReference type="Proteomes" id="UP001243846"/>
    </source>
</evidence>
<sequence>MNALNDSSAFVEITPSARVDAAVHGWRAKCLQRLIRMDLPVPHSFAISCDAVRAIAEGAMPDRARLDAIISQGADLSACAPRPEIRHGAGRGRCSMWA</sequence>
<name>A0ABT8D393_9RHOB</name>
<dbReference type="SUPFAM" id="SSF56059">
    <property type="entry name" value="Glutathione synthetase ATP-binding domain-like"/>
    <property type="match status" value="1"/>
</dbReference>
<proteinExistence type="predicted"/>
<gene>
    <name evidence="1" type="ORF">QWZ10_01200</name>
</gene>
<evidence type="ECO:0000313" key="1">
    <source>
        <dbReference type="EMBL" id="MDN3710791.1"/>
    </source>
</evidence>
<dbReference type="Proteomes" id="UP001243846">
    <property type="component" value="Unassembled WGS sequence"/>
</dbReference>
<accession>A0ABT8D393</accession>